<dbReference type="Gene3D" id="1.20.1250.20">
    <property type="entry name" value="MFS general substrate transporter like domains"/>
    <property type="match status" value="1"/>
</dbReference>
<keyword evidence="5 6" id="KW-0472">Membrane</keyword>
<evidence type="ECO:0000313" key="8">
    <source>
        <dbReference type="EMBL" id="MFC6592320.1"/>
    </source>
</evidence>
<feature type="transmembrane region" description="Helical" evidence="6">
    <location>
        <begin position="155"/>
        <end position="172"/>
    </location>
</feature>
<dbReference type="PANTHER" id="PTHR23513">
    <property type="entry name" value="INTEGRAL MEMBRANE EFFLUX PROTEIN-RELATED"/>
    <property type="match status" value="1"/>
</dbReference>
<feature type="transmembrane region" description="Helical" evidence="6">
    <location>
        <begin position="82"/>
        <end position="103"/>
    </location>
</feature>
<keyword evidence="4 6" id="KW-1133">Transmembrane helix</keyword>
<dbReference type="PANTHER" id="PTHR23513:SF6">
    <property type="entry name" value="MAJOR FACILITATOR SUPERFAMILY ASSOCIATED DOMAIN-CONTAINING PROTEIN"/>
    <property type="match status" value="1"/>
</dbReference>
<dbReference type="Pfam" id="PF07690">
    <property type="entry name" value="MFS_1"/>
    <property type="match status" value="1"/>
</dbReference>
<feature type="transmembrane region" description="Helical" evidence="6">
    <location>
        <begin position="290"/>
        <end position="309"/>
    </location>
</feature>
<dbReference type="PROSITE" id="PS50850">
    <property type="entry name" value="MFS"/>
    <property type="match status" value="1"/>
</dbReference>
<sequence>MPHSTGALPQASTLWNRNFTLYWLASVQSVFGNSLSTVVTAVLVYGLTGKASSMGVTLALGMLPALLGPFAGVVVDKVPVRSLLIAGDLLRGVLVAALAFMATTGQAELWMLNVVVFMAGLVTAFTAPATQVLLPQLVSEEHLARANGLMTTGNQTAQLLGLFLGAGLVSAFGAGPSLWVDALTFFVMAGLLTLVRLPARVEVPAAESFWTALTAGFRVLREHPGFAMIPVLAFVINVAFAPVEMVLPKHLVTLGLGESLYGVALATVVAGMVAGGLGVTALGQRFKPKLALPLGLMATGAGLMAFGLVKLPAAFFAFAAVIGVGISLTNTSIAYLGQTLIPAEFRGRVFGLINATAQAGMPIALIALGPVADSWGSARLMLLAGLTVIVATAVWWWQDRSSLASDSLSIGSN</sequence>
<reference evidence="9" key="1">
    <citation type="journal article" date="2019" name="Int. J. Syst. Evol. Microbiol.">
        <title>The Global Catalogue of Microorganisms (GCM) 10K type strain sequencing project: providing services to taxonomists for standard genome sequencing and annotation.</title>
        <authorList>
            <consortium name="The Broad Institute Genomics Platform"/>
            <consortium name="The Broad Institute Genome Sequencing Center for Infectious Disease"/>
            <person name="Wu L."/>
            <person name="Ma J."/>
        </authorList>
    </citation>
    <scope>NUCLEOTIDE SEQUENCE [LARGE SCALE GENOMIC DNA]</scope>
    <source>
        <strain evidence="9">CGMCC 1.15772</strain>
    </source>
</reference>
<dbReference type="EMBL" id="JBHSWD010000001">
    <property type="protein sequence ID" value="MFC6592320.1"/>
    <property type="molecule type" value="Genomic_DNA"/>
</dbReference>
<evidence type="ECO:0000256" key="4">
    <source>
        <dbReference type="ARBA" id="ARBA00022989"/>
    </source>
</evidence>
<feature type="transmembrane region" description="Helical" evidence="6">
    <location>
        <begin position="53"/>
        <end position="75"/>
    </location>
</feature>
<dbReference type="RefSeq" id="WP_380083339.1">
    <property type="nucleotide sequence ID" value="NZ_JBHSWD010000001.1"/>
</dbReference>
<dbReference type="CDD" id="cd06173">
    <property type="entry name" value="MFS_MefA_like"/>
    <property type="match status" value="1"/>
</dbReference>
<keyword evidence="3 6" id="KW-0812">Transmembrane</keyword>
<feature type="transmembrane region" description="Helical" evidence="6">
    <location>
        <begin position="21"/>
        <end position="47"/>
    </location>
</feature>
<feature type="transmembrane region" description="Helical" evidence="6">
    <location>
        <begin position="178"/>
        <end position="195"/>
    </location>
</feature>
<organism evidence="8 9">
    <name type="scientific">Deinococcus lacus</name>
    <dbReference type="NCBI Taxonomy" id="392561"/>
    <lineage>
        <taxon>Bacteria</taxon>
        <taxon>Thermotogati</taxon>
        <taxon>Deinococcota</taxon>
        <taxon>Deinococci</taxon>
        <taxon>Deinococcales</taxon>
        <taxon>Deinococcaceae</taxon>
        <taxon>Deinococcus</taxon>
    </lineage>
</organism>
<feature type="transmembrane region" description="Helical" evidence="6">
    <location>
        <begin position="109"/>
        <end position="134"/>
    </location>
</feature>
<evidence type="ECO:0000256" key="6">
    <source>
        <dbReference type="SAM" id="Phobius"/>
    </source>
</evidence>
<dbReference type="InterPro" id="IPR020846">
    <property type="entry name" value="MFS_dom"/>
</dbReference>
<proteinExistence type="predicted"/>
<keyword evidence="2" id="KW-1003">Cell membrane</keyword>
<feature type="transmembrane region" description="Helical" evidence="6">
    <location>
        <begin position="259"/>
        <end position="283"/>
    </location>
</feature>
<feature type="transmembrane region" description="Helical" evidence="6">
    <location>
        <begin position="315"/>
        <end position="337"/>
    </location>
</feature>
<dbReference type="SUPFAM" id="SSF103473">
    <property type="entry name" value="MFS general substrate transporter"/>
    <property type="match status" value="1"/>
</dbReference>
<feature type="transmembrane region" description="Helical" evidence="6">
    <location>
        <begin position="378"/>
        <end position="397"/>
    </location>
</feature>
<evidence type="ECO:0000256" key="3">
    <source>
        <dbReference type="ARBA" id="ARBA00022692"/>
    </source>
</evidence>
<evidence type="ECO:0000259" key="7">
    <source>
        <dbReference type="PROSITE" id="PS50850"/>
    </source>
</evidence>
<gene>
    <name evidence="8" type="ORF">ACFP81_10155</name>
</gene>
<comment type="caution">
    <text evidence="8">The sequence shown here is derived from an EMBL/GenBank/DDBJ whole genome shotgun (WGS) entry which is preliminary data.</text>
</comment>
<dbReference type="Proteomes" id="UP001596297">
    <property type="component" value="Unassembled WGS sequence"/>
</dbReference>
<evidence type="ECO:0000313" key="9">
    <source>
        <dbReference type="Proteomes" id="UP001596297"/>
    </source>
</evidence>
<evidence type="ECO:0000256" key="5">
    <source>
        <dbReference type="ARBA" id="ARBA00023136"/>
    </source>
</evidence>
<accession>A0ABW1YDA6</accession>
<feature type="transmembrane region" description="Helical" evidence="6">
    <location>
        <begin position="349"/>
        <end position="372"/>
    </location>
</feature>
<comment type="subcellular location">
    <subcellularLocation>
        <location evidence="1">Cell membrane</location>
        <topology evidence="1">Multi-pass membrane protein</topology>
    </subcellularLocation>
</comment>
<evidence type="ECO:0000256" key="2">
    <source>
        <dbReference type="ARBA" id="ARBA00022475"/>
    </source>
</evidence>
<name>A0ABW1YDA6_9DEIO</name>
<dbReference type="InterPro" id="IPR011701">
    <property type="entry name" value="MFS"/>
</dbReference>
<keyword evidence="9" id="KW-1185">Reference proteome</keyword>
<feature type="transmembrane region" description="Helical" evidence="6">
    <location>
        <begin position="226"/>
        <end position="247"/>
    </location>
</feature>
<feature type="domain" description="Major facilitator superfamily (MFS) profile" evidence="7">
    <location>
        <begin position="1"/>
        <end position="402"/>
    </location>
</feature>
<protein>
    <submittedName>
        <fullName evidence="8">MFS transporter</fullName>
    </submittedName>
</protein>
<evidence type="ECO:0000256" key="1">
    <source>
        <dbReference type="ARBA" id="ARBA00004651"/>
    </source>
</evidence>
<dbReference type="InterPro" id="IPR036259">
    <property type="entry name" value="MFS_trans_sf"/>
</dbReference>